<gene>
    <name evidence="4" type="ORF">BE221DRAFT_187606</name>
</gene>
<dbReference type="InterPro" id="IPR008501">
    <property type="entry name" value="THOC7/Mft1"/>
</dbReference>
<name>A0A1Y5I3T6_OSTTA</name>
<protein>
    <submittedName>
        <fullName evidence="4">Tho complex subunit 7-domain-containing protein</fullName>
    </submittedName>
</protein>
<comment type="subcellular location">
    <subcellularLocation>
        <location evidence="1">Nucleus</location>
    </subcellularLocation>
</comment>
<evidence type="ECO:0000256" key="3">
    <source>
        <dbReference type="SAM" id="Coils"/>
    </source>
</evidence>
<accession>A0A1Y5I3T6</accession>
<keyword evidence="3" id="KW-0175">Coiled coil</keyword>
<reference evidence="4" key="1">
    <citation type="submission" date="2017-04" db="EMBL/GenBank/DDBJ databases">
        <title>Population genomics of picophytoplankton unveils novel chromosome hypervariability.</title>
        <authorList>
            <consortium name="DOE Joint Genome Institute"/>
            <person name="Blanc-Mathieu R."/>
            <person name="Krasovec M."/>
            <person name="Hebrard M."/>
            <person name="Yau S."/>
            <person name="Desgranges E."/>
            <person name="Martin J."/>
            <person name="Schackwitz W."/>
            <person name="Kuo A."/>
            <person name="Salin G."/>
            <person name="Donnadieu C."/>
            <person name="Desdevises Y."/>
            <person name="Sanchez-Ferandin S."/>
            <person name="Moreau H."/>
            <person name="Rivals E."/>
            <person name="Grigoriev I.V."/>
            <person name="Grimsley N."/>
            <person name="Eyre-Walker A."/>
            <person name="Piganeau G."/>
        </authorList>
    </citation>
    <scope>NUCLEOTIDE SEQUENCE [LARGE SCALE GENOMIC DNA]</scope>
    <source>
        <strain evidence="4">RCC 1115</strain>
    </source>
</reference>
<keyword evidence="2" id="KW-0539">Nucleus</keyword>
<dbReference type="GO" id="GO:0000445">
    <property type="term" value="C:THO complex part of transcription export complex"/>
    <property type="evidence" value="ECO:0007669"/>
    <property type="project" value="InterPro"/>
</dbReference>
<evidence type="ECO:0000256" key="1">
    <source>
        <dbReference type="ARBA" id="ARBA00004123"/>
    </source>
</evidence>
<organism evidence="4">
    <name type="scientific">Ostreococcus tauri</name>
    <name type="common">Marine green alga</name>
    <dbReference type="NCBI Taxonomy" id="70448"/>
    <lineage>
        <taxon>Eukaryota</taxon>
        <taxon>Viridiplantae</taxon>
        <taxon>Chlorophyta</taxon>
        <taxon>Mamiellophyceae</taxon>
        <taxon>Mamiellales</taxon>
        <taxon>Bathycoccaceae</taxon>
        <taxon>Ostreococcus</taxon>
    </lineage>
</organism>
<sequence>MPPKTDNAPLVITTEEEEIIKQRIIEQTATLKPGQDYPLKRLVKTFFALMKALDAGADVDEAKETFLIELDTYEFNMLRYGTVVDAQRVQTLAYDDEEIELEQTTKRLKGQCKNLRAELAASERERAFREARDEAASACREYPTRAESEDANAQLERALAEAKIVLTGLDEKVAARKAKYALLLAVVDSLDAE</sequence>
<dbReference type="AlphaFoldDB" id="A0A1Y5I3T6"/>
<feature type="coiled-coil region" evidence="3">
    <location>
        <begin position="98"/>
        <end position="172"/>
    </location>
</feature>
<dbReference type="GO" id="GO:0006397">
    <property type="term" value="P:mRNA processing"/>
    <property type="evidence" value="ECO:0007669"/>
    <property type="project" value="InterPro"/>
</dbReference>
<dbReference type="EMBL" id="KZ155838">
    <property type="protein sequence ID" value="OUS42864.1"/>
    <property type="molecule type" value="Genomic_DNA"/>
</dbReference>
<dbReference type="Proteomes" id="UP000195557">
    <property type="component" value="Unassembled WGS sequence"/>
</dbReference>
<dbReference type="Pfam" id="PF05615">
    <property type="entry name" value="THOC7"/>
    <property type="match status" value="1"/>
</dbReference>
<proteinExistence type="predicted"/>
<evidence type="ECO:0000313" key="4">
    <source>
        <dbReference type="EMBL" id="OUS42864.1"/>
    </source>
</evidence>
<evidence type="ECO:0000256" key="2">
    <source>
        <dbReference type="ARBA" id="ARBA00023242"/>
    </source>
</evidence>